<accession>A0A0C2WDN8</accession>
<reference evidence="2 3" key="1">
    <citation type="submission" date="2014-04" db="EMBL/GenBank/DDBJ databases">
        <title>Evolutionary Origins and Diversification of the Mycorrhizal Mutualists.</title>
        <authorList>
            <consortium name="DOE Joint Genome Institute"/>
            <consortium name="Mycorrhizal Genomics Consortium"/>
            <person name="Kohler A."/>
            <person name="Kuo A."/>
            <person name="Nagy L.G."/>
            <person name="Floudas D."/>
            <person name="Copeland A."/>
            <person name="Barry K.W."/>
            <person name="Cichocki N."/>
            <person name="Veneault-Fourrey C."/>
            <person name="LaButti K."/>
            <person name="Lindquist E.A."/>
            <person name="Lipzen A."/>
            <person name="Lundell T."/>
            <person name="Morin E."/>
            <person name="Murat C."/>
            <person name="Riley R."/>
            <person name="Ohm R."/>
            <person name="Sun H."/>
            <person name="Tunlid A."/>
            <person name="Henrissat B."/>
            <person name="Grigoriev I.V."/>
            <person name="Hibbett D.S."/>
            <person name="Martin F."/>
        </authorList>
    </citation>
    <scope>NUCLEOTIDE SEQUENCE [LARGE SCALE GENOMIC DNA]</scope>
    <source>
        <strain evidence="2 3">Koide BX008</strain>
    </source>
</reference>
<dbReference type="AlphaFoldDB" id="A0A0C2WDN8"/>
<keyword evidence="1" id="KW-0175">Coiled coil</keyword>
<evidence type="ECO:0000313" key="2">
    <source>
        <dbReference type="EMBL" id="KIL59472.1"/>
    </source>
</evidence>
<organism evidence="2 3">
    <name type="scientific">Amanita muscaria (strain Koide BX008)</name>
    <dbReference type="NCBI Taxonomy" id="946122"/>
    <lineage>
        <taxon>Eukaryota</taxon>
        <taxon>Fungi</taxon>
        <taxon>Dikarya</taxon>
        <taxon>Basidiomycota</taxon>
        <taxon>Agaricomycotina</taxon>
        <taxon>Agaricomycetes</taxon>
        <taxon>Agaricomycetidae</taxon>
        <taxon>Agaricales</taxon>
        <taxon>Pluteineae</taxon>
        <taxon>Amanitaceae</taxon>
        <taxon>Amanita</taxon>
    </lineage>
</organism>
<dbReference type="Proteomes" id="UP000054549">
    <property type="component" value="Unassembled WGS sequence"/>
</dbReference>
<dbReference type="OrthoDB" id="3100329at2759"/>
<feature type="coiled-coil region" evidence="1">
    <location>
        <begin position="34"/>
        <end position="72"/>
    </location>
</feature>
<dbReference type="EMBL" id="KN818315">
    <property type="protein sequence ID" value="KIL59472.1"/>
    <property type="molecule type" value="Genomic_DNA"/>
</dbReference>
<evidence type="ECO:0000256" key="1">
    <source>
        <dbReference type="SAM" id="Coils"/>
    </source>
</evidence>
<name>A0A0C2WDN8_AMAMK</name>
<protein>
    <submittedName>
        <fullName evidence="2">Uncharacterized protein</fullName>
    </submittedName>
</protein>
<feature type="non-terminal residue" evidence="2">
    <location>
        <position position="1"/>
    </location>
</feature>
<proteinExistence type="predicted"/>
<gene>
    <name evidence="2" type="ORF">M378DRAFT_85064</name>
</gene>
<dbReference type="InParanoid" id="A0A0C2WDN8"/>
<evidence type="ECO:0000313" key="3">
    <source>
        <dbReference type="Proteomes" id="UP000054549"/>
    </source>
</evidence>
<sequence length="73" mass="8470">TPKSSLKRGSEALDVADDRPLKRKCLTFIDEDDMDWLKNEVSAIKESIRDLRDDVESKLGRLEELFDEMQQLS</sequence>
<dbReference type="HOGENOM" id="CLU_2711476_0_0_1"/>
<keyword evidence="3" id="KW-1185">Reference proteome</keyword>